<proteinExistence type="predicted"/>
<accession>A0ABP8TV53</accession>
<dbReference type="EMBL" id="BAABHJ010000031">
    <property type="protein sequence ID" value="GAA4615879.1"/>
    <property type="molecule type" value="Genomic_DNA"/>
</dbReference>
<dbReference type="Proteomes" id="UP001500212">
    <property type="component" value="Unassembled WGS sequence"/>
</dbReference>
<evidence type="ECO:0000313" key="2">
    <source>
        <dbReference type="Proteomes" id="UP001500212"/>
    </source>
</evidence>
<reference evidence="2" key="1">
    <citation type="journal article" date="2019" name="Int. J. Syst. Evol. Microbiol.">
        <title>The Global Catalogue of Microorganisms (GCM) 10K type strain sequencing project: providing services to taxonomists for standard genome sequencing and annotation.</title>
        <authorList>
            <consortium name="The Broad Institute Genomics Platform"/>
            <consortium name="The Broad Institute Genome Sequencing Center for Infectious Disease"/>
            <person name="Wu L."/>
            <person name="Ma J."/>
        </authorList>
    </citation>
    <scope>NUCLEOTIDE SEQUENCE [LARGE SCALE GENOMIC DNA]</scope>
    <source>
        <strain evidence="2">JCM 17938</strain>
    </source>
</reference>
<evidence type="ECO:0008006" key="3">
    <source>
        <dbReference type="Google" id="ProtNLM"/>
    </source>
</evidence>
<name>A0ABP8TV53_9ACTN</name>
<sequence length="137" mass="14962">MCIIGRMPRKQDIAHGAHADHLQAQREQDARERLLDLGADALDARPWRPSPAPPSAVDLVQFAVWRCADLDPEDILSALALLPAARAEVEGLESALLFMARSAGLTWTQMADAMGFNSPQACQQRYTRLAARQDAGS</sequence>
<organism evidence="1 2">
    <name type="scientific">Actinoallomurus liliacearum</name>
    <dbReference type="NCBI Taxonomy" id="1080073"/>
    <lineage>
        <taxon>Bacteria</taxon>
        <taxon>Bacillati</taxon>
        <taxon>Actinomycetota</taxon>
        <taxon>Actinomycetes</taxon>
        <taxon>Streptosporangiales</taxon>
        <taxon>Thermomonosporaceae</taxon>
        <taxon>Actinoallomurus</taxon>
    </lineage>
</organism>
<gene>
    <name evidence="1" type="ORF">GCM10023195_70270</name>
</gene>
<comment type="caution">
    <text evidence="1">The sequence shown here is derived from an EMBL/GenBank/DDBJ whole genome shotgun (WGS) entry which is preliminary data.</text>
</comment>
<evidence type="ECO:0000313" key="1">
    <source>
        <dbReference type="EMBL" id="GAA4615879.1"/>
    </source>
</evidence>
<protein>
    <recommendedName>
        <fullName evidence="3">DNA-binding protein</fullName>
    </recommendedName>
</protein>
<keyword evidence="2" id="KW-1185">Reference proteome</keyword>